<dbReference type="InterPro" id="IPR051549">
    <property type="entry name" value="PEP_Utilizing_Enz"/>
</dbReference>
<dbReference type="PATRIC" id="fig|389348.3.peg.2276"/>
<accession>A0A0U5K658</accession>
<dbReference type="Proteomes" id="UP000069902">
    <property type="component" value="Chromosome cPNK"/>
</dbReference>
<organism evidence="2 3">
    <name type="scientific">Candidatus Protochlamydia naegleriophila</name>
    <dbReference type="NCBI Taxonomy" id="389348"/>
    <lineage>
        <taxon>Bacteria</taxon>
        <taxon>Pseudomonadati</taxon>
        <taxon>Chlamydiota</taxon>
        <taxon>Chlamydiia</taxon>
        <taxon>Parachlamydiales</taxon>
        <taxon>Parachlamydiaceae</taxon>
        <taxon>Candidatus Protochlamydia</taxon>
    </lineage>
</organism>
<gene>
    <name evidence="2" type="ORF">PNK_2023</name>
</gene>
<dbReference type="InterPro" id="IPR008279">
    <property type="entry name" value="PEP-util_enz_mobile_dom"/>
</dbReference>
<evidence type="ECO:0000313" key="2">
    <source>
        <dbReference type="EMBL" id="CUI17627.1"/>
    </source>
</evidence>
<reference evidence="3" key="1">
    <citation type="submission" date="2015-09" db="EMBL/GenBank/DDBJ databases">
        <authorList>
            <person name="Bertelli C."/>
        </authorList>
    </citation>
    <scope>NUCLEOTIDE SEQUENCE [LARGE SCALE GENOMIC DNA]</scope>
    <source>
        <strain evidence="3">KNic</strain>
    </source>
</reference>
<dbReference type="SUPFAM" id="SSF52009">
    <property type="entry name" value="Phosphohistidine domain"/>
    <property type="match status" value="1"/>
</dbReference>
<dbReference type="KEGG" id="pnl:PNK_2023"/>
<dbReference type="InParanoid" id="A0A0U5K658"/>
<dbReference type="PANTHER" id="PTHR43615">
    <property type="entry name" value="PHOSPHOENOLPYRUVATE SYNTHASE-RELATED"/>
    <property type="match status" value="1"/>
</dbReference>
<name>A0A0U5K658_9BACT</name>
<dbReference type="STRING" id="389348.PNK_2023"/>
<protein>
    <recommendedName>
        <fullName evidence="1">PEP-utilising enzyme mobile domain-containing protein</fullName>
    </recommendedName>
</protein>
<dbReference type="Pfam" id="PF00391">
    <property type="entry name" value="PEP-utilizers"/>
    <property type="match status" value="1"/>
</dbReference>
<dbReference type="InterPro" id="IPR036637">
    <property type="entry name" value="Phosphohistidine_dom_sf"/>
</dbReference>
<dbReference type="Gene3D" id="3.50.30.10">
    <property type="entry name" value="Phosphohistidine domain"/>
    <property type="match status" value="1"/>
</dbReference>
<keyword evidence="3" id="KW-1185">Reference proteome</keyword>
<dbReference type="AlphaFoldDB" id="A0A0U5K658"/>
<dbReference type="RefSeq" id="WP_059061838.1">
    <property type="nucleotide sequence ID" value="NZ_LN879502.1"/>
</dbReference>
<dbReference type="GO" id="GO:0016772">
    <property type="term" value="F:transferase activity, transferring phosphorus-containing groups"/>
    <property type="evidence" value="ECO:0007669"/>
    <property type="project" value="InterPro"/>
</dbReference>
<sequence length="570" mass="64998">MSIENRGLRFEAPDSDHWSLDAVHCSAPVTAYHAENLVAHTKDANRPGFEIFGMPVEGYEYAVVNRFPYYRVKFIGSKKGRKKLPPRWLFKLWLFFHPEIRKRFKIASKLHETKPWKEYLRRWEREIKPEAIKTHLHLQSIDPKGLDDSDLIDHIKECAKNGTLQYCQHHALTPYAYYSIGDYMAQVQAWTGLSFFHLLEALHYDDEYIQIGVDKEFEELLRELREDKDARHILYSGQTSEEIFDQLKHHSDRLHRLLGSWLDMVGYRIASGYDIADFYALERPDLLIHMLRAGLTQAPHQKTLKTARELSAKIREKVPLEHQATYDELYADACEVLSLKEERALYTYLWSYGLLRRALLAAGERLAQAGAIAHAEDIVDASIDEITGLLERRPSISLQELSERVKYRKTVSIKSAPLSLGERRSVPLEWFPIYVQRPLQALKAVVACRQAKEEPVEELPKEELSKIRGLPASQGIYEGRACVIEGPEDFEQLEKGDILVSHHTSEAYNVILPLIGALVTDAGGVLSHAATVSREYGIPAVVGTHTATSVIKSGMRIQVDGNNGQVKVII</sequence>
<dbReference type="EMBL" id="LN879502">
    <property type="protein sequence ID" value="CUI17627.1"/>
    <property type="molecule type" value="Genomic_DNA"/>
</dbReference>
<evidence type="ECO:0000313" key="3">
    <source>
        <dbReference type="Proteomes" id="UP000069902"/>
    </source>
</evidence>
<feature type="domain" description="PEP-utilising enzyme mobile" evidence="1">
    <location>
        <begin position="494"/>
        <end position="564"/>
    </location>
</feature>
<proteinExistence type="predicted"/>
<evidence type="ECO:0000259" key="1">
    <source>
        <dbReference type="Pfam" id="PF00391"/>
    </source>
</evidence>
<dbReference type="PANTHER" id="PTHR43615:SF1">
    <property type="entry name" value="PPDK_N DOMAIN-CONTAINING PROTEIN"/>
    <property type="match status" value="1"/>
</dbReference>